<dbReference type="PANTHER" id="PTHR14647">
    <property type="entry name" value="GALACTOSE-3-O-SULFOTRANSFERASE"/>
    <property type="match status" value="1"/>
</dbReference>
<comment type="caution">
    <text evidence="11">The sequence shown here is derived from an EMBL/GenBank/DDBJ whole genome shotgun (WGS) entry which is preliminary data.</text>
</comment>
<evidence type="ECO:0000256" key="10">
    <source>
        <dbReference type="SAM" id="Phobius"/>
    </source>
</evidence>
<keyword evidence="6" id="KW-0333">Golgi apparatus</keyword>
<evidence type="ECO:0000256" key="5">
    <source>
        <dbReference type="ARBA" id="ARBA00022989"/>
    </source>
</evidence>
<feature type="compositionally biased region" description="Low complexity" evidence="9">
    <location>
        <begin position="31"/>
        <end position="60"/>
    </location>
</feature>
<dbReference type="Proteomes" id="UP001487740">
    <property type="component" value="Unassembled WGS sequence"/>
</dbReference>
<keyword evidence="2" id="KW-0808">Transferase</keyword>
<dbReference type="InterPro" id="IPR009729">
    <property type="entry name" value="Gal-3-0_sulfotransfrase"/>
</dbReference>
<keyword evidence="3 10" id="KW-0812">Transmembrane</keyword>
<evidence type="ECO:0000256" key="7">
    <source>
        <dbReference type="ARBA" id="ARBA00023136"/>
    </source>
</evidence>
<keyword evidence="7 10" id="KW-0472">Membrane</keyword>
<evidence type="ECO:0000313" key="11">
    <source>
        <dbReference type="EMBL" id="KAK8376375.1"/>
    </source>
</evidence>
<keyword evidence="8" id="KW-0325">Glycoprotein</keyword>
<dbReference type="GO" id="GO:0009247">
    <property type="term" value="P:glycolipid biosynthetic process"/>
    <property type="evidence" value="ECO:0007669"/>
    <property type="project" value="InterPro"/>
</dbReference>
<feature type="region of interest" description="Disordered" evidence="9">
    <location>
        <begin position="31"/>
        <end position="78"/>
    </location>
</feature>
<evidence type="ECO:0000256" key="4">
    <source>
        <dbReference type="ARBA" id="ARBA00022968"/>
    </source>
</evidence>
<accession>A0AAW0SLX2</accession>
<evidence type="ECO:0000256" key="8">
    <source>
        <dbReference type="ARBA" id="ARBA00023180"/>
    </source>
</evidence>
<organism evidence="11 12">
    <name type="scientific">Scylla paramamosain</name>
    <name type="common">Mud crab</name>
    <dbReference type="NCBI Taxonomy" id="85552"/>
    <lineage>
        <taxon>Eukaryota</taxon>
        <taxon>Metazoa</taxon>
        <taxon>Ecdysozoa</taxon>
        <taxon>Arthropoda</taxon>
        <taxon>Crustacea</taxon>
        <taxon>Multicrustacea</taxon>
        <taxon>Malacostraca</taxon>
        <taxon>Eumalacostraca</taxon>
        <taxon>Eucarida</taxon>
        <taxon>Decapoda</taxon>
        <taxon>Pleocyemata</taxon>
        <taxon>Brachyura</taxon>
        <taxon>Eubrachyura</taxon>
        <taxon>Portunoidea</taxon>
        <taxon>Portunidae</taxon>
        <taxon>Portuninae</taxon>
        <taxon>Scylla</taxon>
    </lineage>
</organism>
<protein>
    <submittedName>
        <fullName evidence="11">Uncharacterized protein</fullName>
    </submittedName>
</protein>
<dbReference type="GO" id="GO:0000139">
    <property type="term" value="C:Golgi membrane"/>
    <property type="evidence" value="ECO:0007669"/>
    <property type="project" value="UniProtKB-SubCell"/>
</dbReference>
<evidence type="ECO:0000256" key="2">
    <source>
        <dbReference type="ARBA" id="ARBA00022679"/>
    </source>
</evidence>
<dbReference type="EMBL" id="JARAKH010000048">
    <property type="protein sequence ID" value="KAK8376375.1"/>
    <property type="molecule type" value="Genomic_DNA"/>
</dbReference>
<evidence type="ECO:0000256" key="6">
    <source>
        <dbReference type="ARBA" id="ARBA00023034"/>
    </source>
</evidence>
<keyword evidence="12" id="KW-1185">Reference proteome</keyword>
<sequence length="119" mass="12719">MQRCARRRTASGSVIVAVMMVVVVVFLPPLPSSSSPSSPSSDSSSSLSSSSSVKSLQDSLQATVPPPAPLPPSLKEISEESCRPRHDLVFLKTHKCASSTTQRIFLRYGKQHGLTQALP</sequence>
<feature type="transmembrane region" description="Helical" evidence="10">
    <location>
        <begin position="12"/>
        <end position="30"/>
    </location>
</feature>
<evidence type="ECO:0000256" key="3">
    <source>
        <dbReference type="ARBA" id="ARBA00022692"/>
    </source>
</evidence>
<dbReference type="AlphaFoldDB" id="A0AAW0SLX2"/>
<proteinExistence type="predicted"/>
<reference evidence="11 12" key="1">
    <citation type="submission" date="2023-03" db="EMBL/GenBank/DDBJ databases">
        <title>High-quality genome of Scylla paramamosain provides insights in environmental adaptation.</title>
        <authorList>
            <person name="Zhang L."/>
        </authorList>
    </citation>
    <scope>NUCLEOTIDE SEQUENCE [LARGE SCALE GENOMIC DNA]</scope>
    <source>
        <strain evidence="11">LZ_2023a</strain>
        <tissue evidence="11">Muscle</tissue>
    </source>
</reference>
<name>A0AAW0SLX2_SCYPA</name>
<dbReference type="GO" id="GO:0001733">
    <property type="term" value="F:galactosylceramide sulfotransferase activity"/>
    <property type="evidence" value="ECO:0007669"/>
    <property type="project" value="InterPro"/>
</dbReference>
<evidence type="ECO:0000256" key="1">
    <source>
        <dbReference type="ARBA" id="ARBA00004323"/>
    </source>
</evidence>
<keyword evidence="4" id="KW-0735">Signal-anchor</keyword>
<comment type="subcellular location">
    <subcellularLocation>
        <location evidence="1">Golgi apparatus membrane</location>
        <topology evidence="1">Single-pass type II membrane protein</topology>
    </subcellularLocation>
</comment>
<keyword evidence="5 10" id="KW-1133">Transmembrane helix</keyword>
<evidence type="ECO:0000313" key="12">
    <source>
        <dbReference type="Proteomes" id="UP001487740"/>
    </source>
</evidence>
<evidence type="ECO:0000256" key="9">
    <source>
        <dbReference type="SAM" id="MobiDB-lite"/>
    </source>
</evidence>
<dbReference type="PANTHER" id="PTHR14647:SF87">
    <property type="entry name" value="PUTATIVE-RELATED"/>
    <property type="match status" value="1"/>
</dbReference>
<dbReference type="Pfam" id="PF06990">
    <property type="entry name" value="Gal-3-0_sulfotr"/>
    <property type="match status" value="1"/>
</dbReference>
<gene>
    <name evidence="11" type="ORF">O3P69_009788</name>
</gene>